<dbReference type="AlphaFoldDB" id="A0A512APG1"/>
<dbReference type="InterPro" id="IPR008869">
    <property type="entry name" value="MlaC/ttg2D"/>
</dbReference>
<accession>A0A512APG1</accession>
<dbReference type="InterPro" id="IPR017842">
    <property type="entry name" value="Hopanoid_biosyn-assoc_HpnM"/>
</dbReference>
<comment type="caution">
    <text evidence="2">The sequence shown here is derived from an EMBL/GenBank/DDBJ whole genome shotgun (WGS) entry which is preliminary data.</text>
</comment>
<proteinExistence type="predicted"/>
<name>A0A512APG1_9SPHN</name>
<dbReference type="NCBIfam" id="TIGR03481">
    <property type="entry name" value="HpnM"/>
    <property type="match status" value="1"/>
</dbReference>
<dbReference type="RefSeq" id="WP_147160895.1">
    <property type="nucleotide sequence ID" value="NZ_BJYR01000023.1"/>
</dbReference>
<evidence type="ECO:0000313" key="2">
    <source>
        <dbReference type="EMBL" id="GEO01592.1"/>
    </source>
</evidence>
<dbReference type="PANTHER" id="PTHR36573:SF1">
    <property type="entry name" value="INTERMEMBRANE PHOSPHOLIPID TRANSPORT SYSTEM BINDING PROTEIN MLAC"/>
    <property type="match status" value="1"/>
</dbReference>
<keyword evidence="3" id="KW-1185">Reference proteome</keyword>
<feature type="chain" id="PRO_5021868329" evidence="1">
    <location>
        <begin position="28"/>
        <end position="202"/>
    </location>
</feature>
<dbReference type="PANTHER" id="PTHR36573">
    <property type="entry name" value="INTERMEMBRANE PHOSPHOLIPID TRANSPORT SYSTEM BINDING PROTEIN MLAC"/>
    <property type="match status" value="1"/>
</dbReference>
<protein>
    <submittedName>
        <fullName evidence="2">Toluene tolerance protein</fullName>
    </submittedName>
</protein>
<feature type="signal peptide" evidence="1">
    <location>
        <begin position="1"/>
        <end position="27"/>
    </location>
</feature>
<dbReference type="EMBL" id="BJYR01000023">
    <property type="protein sequence ID" value="GEO01592.1"/>
    <property type="molecule type" value="Genomic_DNA"/>
</dbReference>
<organism evidence="2 3">
    <name type="scientific">Novosphingobium sediminis</name>
    <dbReference type="NCBI Taxonomy" id="707214"/>
    <lineage>
        <taxon>Bacteria</taxon>
        <taxon>Pseudomonadati</taxon>
        <taxon>Pseudomonadota</taxon>
        <taxon>Alphaproteobacteria</taxon>
        <taxon>Sphingomonadales</taxon>
        <taxon>Sphingomonadaceae</taxon>
        <taxon>Novosphingobium</taxon>
    </lineage>
</organism>
<evidence type="ECO:0000256" key="1">
    <source>
        <dbReference type="SAM" id="SignalP"/>
    </source>
</evidence>
<dbReference type="InterPro" id="IPR042245">
    <property type="entry name" value="Tgt2/MlaC_sf"/>
</dbReference>
<reference evidence="2 3" key="1">
    <citation type="submission" date="2019-07" db="EMBL/GenBank/DDBJ databases">
        <title>Whole genome shotgun sequence of Novosphingobium sediminis NBRC 106119.</title>
        <authorList>
            <person name="Hosoyama A."/>
            <person name="Uohara A."/>
            <person name="Ohji S."/>
            <person name="Ichikawa N."/>
        </authorList>
    </citation>
    <scope>NUCLEOTIDE SEQUENCE [LARGE SCALE GENOMIC DNA]</scope>
    <source>
        <strain evidence="2 3">NBRC 106119</strain>
    </source>
</reference>
<dbReference type="OrthoDB" id="7358716at2"/>
<evidence type="ECO:0000313" key="3">
    <source>
        <dbReference type="Proteomes" id="UP000321464"/>
    </source>
</evidence>
<sequence>MRSFLLAIASITSLAVTMQPAVSTAQAADPAASTVQDLNAGLLRTMRAGGTAPSRAKVIAPVLDRTFDLALMTRLAVGPEWVKQSPADQQALVDAFKRMTIAEYARNFDSFSGETFDVSPKVESRGGDKVVRTVLKVPKGAPVSIAYRLRQSGGGWRIIDVFYMNAVSQIATRRSDFGTVLQKGGARALVTRMNAIAAKGGS</sequence>
<dbReference type="Pfam" id="PF05494">
    <property type="entry name" value="MlaC"/>
    <property type="match status" value="1"/>
</dbReference>
<keyword evidence="1" id="KW-0732">Signal</keyword>
<dbReference type="Proteomes" id="UP000321464">
    <property type="component" value="Unassembled WGS sequence"/>
</dbReference>
<dbReference type="Gene3D" id="3.10.450.710">
    <property type="entry name" value="Tgt2/MlaC"/>
    <property type="match status" value="1"/>
</dbReference>
<gene>
    <name evidence="2" type="ORF">NSE01_34240</name>
</gene>